<sequence length="317" mass="35779">MAFRTQKKNCGICGEKRPICHPNLLAVKTKFSSTTVAQLLERFAERELSDLGTELEQSGTCKDCYTKLNDYDAAYTKALIIQQELTDLLQNSGLRIFDEEQILAEEVEAENVEMKWEQMEEIEQPDDTNPTKLISIESLQAVQFCMELNVCGEGFGNISDAQWHTHDEESDDEQLDAPVKESGNPSPMLVIEAIEQPEQILVNEGLAACDGTISTTYTEGENDPRCIKTEEHIEESHPIVEGYVCKTHSGERPFACPVCGQLFSQRYNMVQHLNAHNGAPKRSIKVLECPYCDRTCDRKTQLKKHLEKCHPDKPVDP</sequence>
<dbReference type="STRING" id="199890.A0A182PCR9"/>
<dbReference type="EnsemblMetazoa" id="AEPI004724-RA">
    <property type="protein sequence ID" value="AEPI004724-PA"/>
    <property type="gene ID" value="AEPI004724"/>
</dbReference>
<dbReference type="PROSITE" id="PS00028">
    <property type="entry name" value="ZINC_FINGER_C2H2_1"/>
    <property type="match status" value="2"/>
</dbReference>
<keyword evidence="3" id="KW-0677">Repeat</keyword>
<evidence type="ECO:0000313" key="11">
    <source>
        <dbReference type="Proteomes" id="UP000075885"/>
    </source>
</evidence>
<dbReference type="Proteomes" id="UP000075885">
    <property type="component" value="Unassembled WGS sequence"/>
</dbReference>
<evidence type="ECO:0000256" key="6">
    <source>
        <dbReference type="ARBA" id="ARBA00023125"/>
    </source>
</evidence>
<evidence type="ECO:0000259" key="9">
    <source>
        <dbReference type="PROSITE" id="PS50157"/>
    </source>
</evidence>
<dbReference type="SMART" id="SM00355">
    <property type="entry name" value="ZnF_C2H2"/>
    <property type="match status" value="2"/>
</dbReference>
<dbReference type="Pfam" id="PF00096">
    <property type="entry name" value="zf-C2H2"/>
    <property type="match status" value="2"/>
</dbReference>
<keyword evidence="2" id="KW-0479">Metal-binding</keyword>
<reference evidence="11" key="1">
    <citation type="submission" date="2013-03" db="EMBL/GenBank/DDBJ databases">
        <title>The Genome Sequence of Anopheles epiroticus epiroticus2.</title>
        <authorList>
            <consortium name="The Broad Institute Genomics Platform"/>
            <person name="Neafsey D.E."/>
            <person name="Howell P."/>
            <person name="Walker B."/>
            <person name="Young S.K."/>
            <person name="Zeng Q."/>
            <person name="Gargeya S."/>
            <person name="Fitzgerald M."/>
            <person name="Haas B."/>
            <person name="Abouelleil A."/>
            <person name="Allen A.W."/>
            <person name="Alvarado L."/>
            <person name="Arachchi H.M."/>
            <person name="Berlin A.M."/>
            <person name="Chapman S.B."/>
            <person name="Gainer-Dewar J."/>
            <person name="Goldberg J."/>
            <person name="Griggs A."/>
            <person name="Gujja S."/>
            <person name="Hansen M."/>
            <person name="Howarth C."/>
            <person name="Imamovic A."/>
            <person name="Ireland A."/>
            <person name="Larimer J."/>
            <person name="McCowan C."/>
            <person name="Murphy C."/>
            <person name="Pearson M."/>
            <person name="Poon T.W."/>
            <person name="Priest M."/>
            <person name="Roberts A."/>
            <person name="Saif S."/>
            <person name="Shea T."/>
            <person name="Sisk P."/>
            <person name="Sykes S."/>
            <person name="Wortman J."/>
            <person name="Nusbaum C."/>
            <person name="Birren B."/>
        </authorList>
    </citation>
    <scope>NUCLEOTIDE SEQUENCE [LARGE SCALE GENOMIC DNA]</scope>
    <source>
        <strain evidence="11">Epiroticus2</strain>
    </source>
</reference>
<dbReference type="GO" id="GO:0003700">
    <property type="term" value="F:DNA-binding transcription factor activity"/>
    <property type="evidence" value="ECO:0007669"/>
    <property type="project" value="TreeGrafter"/>
</dbReference>
<evidence type="ECO:0000256" key="3">
    <source>
        <dbReference type="ARBA" id="ARBA00022737"/>
    </source>
</evidence>
<dbReference type="AlphaFoldDB" id="A0A182PCR9"/>
<dbReference type="GO" id="GO:0005634">
    <property type="term" value="C:nucleus"/>
    <property type="evidence" value="ECO:0007669"/>
    <property type="project" value="UniProtKB-SubCell"/>
</dbReference>
<dbReference type="Gene3D" id="3.30.160.60">
    <property type="entry name" value="Classic Zinc Finger"/>
    <property type="match status" value="1"/>
</dbReference>
<accession>A0A182PCR9</accession>
<keyword evidence="4 8" id="KW-0863">Zinc-finger</keyword>
<dbReference type="GO" id="GO:0000978">
    <property type="term" value="F:RNA polymerase II cis-regulatory region sequence-specific DNA binding"/>
    <property type="evidence" value="ECO:0007669"/>
    <property type="project" value="TreeGrafter"/>
</dbReference>
<keyword evidence="11" id="KW-1185">Reference proteome</keyword>
<dbReference type="InterPro" id="IPR050589">
    <property type="entry name" value="Ikaros_C2H2-ZF"/>
</dbReference>
<dbReference type="VEuPathDB" id="VectorBase:AEPI004724"/>
<keyword evidence="6" id="KW-0238">DNA-binding</keyword>
<dbReference type="PROSITE" id="PS50157">
    <property type="entry name" value="ZINC_FINGER_C2H2_2"/>
    <property type="match status" value="1"/>
</dbReference>
<feature type="domain" description="C2H2-type" evidence="9">
    <location>
        <begin position="254"/>
        <end position="281"/>
    </location>
</feature>
<dbReference type="GO" id="GO:0006357">
    <property type="term" value="P:regulation of transcription by RNA polymerase II"/>
    <property type="evidence" value="ECO:0007669"/>
    <property type="project" value="TreeGrafter"/>
</dbReference>
<proteinExistence type="predicted"/>
<evidence type="ECO:0000313" key="10">
    <source>
        <dbReference type="EnsemblMetazoa" id="AEPI004724-PA"/>
    </source>
</evidence>
<reference evidence="10" key="2">
    <citation type="submission" date="2020-05" db="UniProtKB">
        <authorList>
            <consortium name="EnsemblMetazoa"/>
        </authorList>
    </citation>
    <scope>IDENTIFICATION</scope>
    <source>
        <strain evidence="10">Epiroticus2</strain>
    </source>
</reference>
<keyword evidence="7" id="KW-0539">Nucleus</keyword>
<dbReference type="GO" id="GO:0008270">
    <property type="term" value="F:zinc ion binding"/>
    <property type="evidence" value="ECO:0007669"/>
    <property type="project" value="UniProtKB-KW"/>
</dbReference>
<dbReference type="InterPro" id="IPR013087">
    <property type="entry name" value="Znf_C2H2_type"/>
</dbReference>
<keyword evidence="5" id="KW-0862">Zinc</keyword>
<organism evidence="10 11">
    <name type="scientific">Anopheles epiroticus</name>
    <dbReference type="NCBI Taxonomy" id="199890"/>
    <lineage>
        <taxon>Eukaryota</taxon>
        <taxon>Metazoa</taxon>
        <taxon>Ecdysozoa</taxon>
        <taxon>Arthropoda</taxon>
        <taxon>Hexapoda</taxon>
        <taxon>Insecta</taxon>
        <taxon>Pterygota</taxon>
        <taxon>Neoptera</taxon>
        <taxon>Endopterygota</taxon>
        <taxon>Diptera</taxon>
        <taxon>Nematocera</taxon>
        <taxon>Culicoidea</taxon>
        <taxon>Culicidae</taxon>
        <taxon>Anophelinae</taxon>
        <taxon>Anopheles</taxon>
    </lineage>
</organism>
<dbReference type="InterPro" id="IPR036236">
    <property type="entry name" value="Znf_C2H2_sf"/>
</dbReference>
<evidence type="ECO:0000256" key="4">
    <source>
        <dbReference type="ARBA" id="ARBA00022771"/>
    </source>
</evidence>
<dbReference type="PANTHER" id="PTHR24404">
    <property type="entry name" value="ZINC FINGER PROTEIN"/>
    <property type="match status" value="1"/>
</dbReference>
<evidence type="ECO:0000256" key="7">
    <source>
        <dbReference type="ARBA" id="ARBA00023242"/>
    </source>
</evidence>
<evidence type="ECO:0000256" key="5">
    <source>
        <dbReference type="ARBA" id="ARBA00022833"/>
    </source>
</evidence>
<evidence type="ECO:0000256" key="1">
    <source>
        <dbReference type="ARBA" id="ARBA00004123"/>
    </source>
</evidence>
<protein>
    <recommendedName>
        <fullName evidence="9">C2H2-type domain-containing protein</fullName>
    </recommendedName>
</protein>
<evidence type="ECO:0000256" key="2">
    <source>
        <dbReference type="ARBA" id="ARBA00022723"/>
    </source>
</evidence>
<evidence type="ECO:0000256" key="8">
    <source>
        <dbReference type="PROSITE-ProRule" id="PRU00042"/>
    </source>
</evidence>
<comment type="subcellular location">
    <subcellularLocation>
        <location evidence="1">Nucleus</location>
    </subcellularLocation>
</comment>
<dbReference type="PANTHER" id="PTHR24404:SF114">
    <property type="entry name" value="KLUMPFUSS, ISOFORM B-RELATED"/>
    <property type="match status" value="1"/>
</dbReference>
<dbReference type="SUPFAM" id="SSF57667">
    <property type="entry name" value="beta-beta-alpha zinc fingers"/>
    <property type="match status" value="1"/>
</dbReference>
<name>A0A182PCR9_9DIPT</name>
<dbReference type="FunFam" id="3.30.160.60:FF:000110">
    <property type="entry name" value="Zinc finger protein-like"/>
    <property type="match status" value="1"/>
</dbReference>